<evidence type="ECO:0000313" key="2">
    <source>
        <dbReference type="EMBL" id="ODC05239.1"/>
    </source>
</evidence>
<dbReference type="SUPFAM" id="SSF69118">
    <property type="entry name" value="AhpD-like"/>
    <property type="match status" value="1"/>
</dbReference>
<dbReference type="Pfam" id="PF02627">
    <property type="entry name" value="CMD"/>
    <property type="match status" value="1"/>
</dbReference>
<name>A0A1E2VE13_9GAMM</name>
<accession>A0A1E2VE13</accession>
<dbReference type="PANTHER" id="PTHR33570">
    <property type="entry name" value="4-CARBOXYMUCONOLACTONE DECARBOXYLASE FAMILY PROTEIN"/>
    <property type="match status" value="1"/>
</dbReference>
<proteinExistence type="predicted"/>
<dbReference type="Gene3D" id="1.20.1290.10">
    <property type="entry name" value="AhpD-like"/>
    <property type="match status" value="1"/>
</dbReference>
<dbReference type="Proteomes" id="UP000094291">
    <property type="component" value="Unassembled WGS sequence"/>
</dbReference>
<gene>
    <name evidence="2" type="ORF">BFW38_06195</name>
</gene>
<keyword evidence="3" id="KW-1185">Reference proteome</keyword>
<dbReference type="EMBL" id="MDTQ01000001">
    <property type="protein sequence ID" value="ODC05239.1"/>
    <property type="molecule type" value="Genomic_DNA"/>
</dbReference>
<dbReference type="GO" id="GO:0051920">
    <property type="term" value="F:peroxiredoxin activity"/>
    <property type="evidence" value="ECO:0007669"/>
    <property type="project" value="InterPro"/>
</dbReference>
<dbReference type="InterPro" id="IPR029032">
    <property type="entry name" value="AhpD-like"/>
</dbReference>
<reference evidence="2 3" key="1">
    <citation type="submission" date="2016-08" db="EMBL/GenBank/DDBJ databases">
        <authorList>
            <person name="Seilhamer J.J."/>
        </authorList>
    </citation>
    <scope>NUCLEOTIDE SEQUENCE [LARGE SCALE GENOMIC DNA]</scope>
    <source>
        <strain evidence="2 3">PH27A</strain>
    </source>
</reference>
<organism evidence="2 3">
    <name type="scientific">Terasakiispira papahanaumokuakeensis</name>
    <dbReference type="NCBI Taxonomy" id="197479"/>
    <lineage>
        <taxon>Bacteria</taxon>
        <taxon>Pseudomonadati</taxon>
        <taxon>Pseudomonadota</taxon>
        <taxon>Gammaproteobacteria</taxon>
        <taxon>Oceanospirillales</taxon>
        <taxon>Terasakiispira</taxon>
    </lineage>
</organism>
<evidence type="ECO:0000259" key="1">
    <source>
        <dbReference type="Pfam" id="PF02627"/>
    </source>
</evidence>
<dbReference type="PANTHER" id="PTHR33570:SF9">
    <property type="entry name" value="BLL4600 PROTEIN"/>
    <property type="match status" value="1"/>
</dbReference>
<protein>
    <submittedName>
        <fullName evidence="2">4-carboxymuconolactone decarboxylase</fullName>
    </submittedName>
</protein>
<sequence>MVSAQQVFGEISPQFARLTEEVLFGDVWQQGELSLRDRSLITVAALVALGRTGQLPFHYQLAQTHGVDSAQLSALITHLAFYAGWPAAASAFEAMQPVMGSVCDDESKEETASCL</sequence>
<comment type="caution">
    <text evidence="2">The sequence shown here is derived from an EMBL/GenBank/DDBJ whole genome shotgun (WGS) entry which is preliminary data.</text>
</comment>
<dbReference type="AlphaFoldDB" id="A0A1E2VE13"/>
<evidence type="ECO:0000313" key="3">
    <source>
        <dbReference type="Proteomes" id="UP000094291"/>
    </source>
</evidence>
<dbReference type="STRING" id="197479.BFW38_06195"/>
<dbReference type="InterPro" id="IPR052512">
    <property type="entry name" value="4CMD/NDH-1_regulator"/>
</dbReference>
<feature type="domain" description="Carboxymuconolactone decarboxylase-like" evidence="1">
    <location>
        <begin position="13"/>
        <end position="96"/>
    </location>
</feature>
<dbReference type="InterPro" id="IPR003779">
    <property type="entry name" value="CMD-like"/>
</dbReference>
<dbReference type="OrthoDB" id="9801400at2"/>